<dbReference type="Proteomes" id="UP000198607">
    <property type="component" value="Unassembled WGS sequence"/>
</dbReference>
<evidence type="ECO:0008006" key="4">
    <source>
        <dbReference type="Google" id="ProtNLM"/>
    </source>
</evidence>
<evidence type="ECO:0000313" key="2">
    <source>
        <dbReference type="EMBL" id="SDI54054.1"/>
    </source>
</evidence>
<keyword evidence="3" id="KW-1185">Reference proteome</keyword>
<evidence type="ECO:0000313" key="3">
    <source>
        <dbReference type="Proteomes" id="UP000198607"/>
    </source>
</evidence>
<dbReference type="STRING" id="83767.SAMN05660652_03615"/>
<proteinExistence type="predicted"/>
<dbReference type="RefSeq" id="WP_091939765.1">
    <property type="nucleotide sequence ID" value="NZ_FNCY01000021.1"/>
</dbReference>
<dbReference type="OrthoDB" id="8795416at2"/>
<name>A0A1G8LED3_9RHOO</name>
<gene>
    <name evidence="2" type="ORF">SAMN05660652_03615</name>
</gene>
<dbReference type="EMBL" id="FNCY01000021">
    <property type="protein sequence ID" value="SDI54054.1"/>
    <property type="molecule type" value="Genomic_DNA"/>
</dbReference>
<sequence length="118" mass="13298">MPTFPTLSRLPDFPLSPDGEPSKDGIISSPMTAGYQVTRPRFTRDQRSWGVNYKRMSRADLDLLRAFRTTTLKNGALSFEWLHPLDGVVYTVRLESGHITFNAVAPNAWQVAFTLVEV</sequence>
<reference evidence="2 3" key="1">
    <citation type="submission" date="2016-10" db="EMBL/GenBank/DDBJ databases">
        <authorList>
            <person name="de Groot N.N."/>
        </authorList>
    </citation>
    <scope>NUCLEOTIDE SEQUENCE [LARGE SCALE GENOMIC DNA]</scope>
    <source>
        <strain evidence="2 3">DSM 5885</strain>
    </source>
</reference>
<evidence type="ECO:0000256" key="1">
    <source>
        <dbReference type="SAM" id="MobiDB-lite"/>
    </source>
</evidence>
<dbReference type="AlphaFoldDB" id="A0A1G8LED3"/>
<feature type="region of interest" description="Disordered" evidence="1">
    <location>
        <begin position="1"/>
        <end position="30"/>
    </location>
</feature>
<organism evidence="2 3">
    <name type="scientific">Propionivibrio dicarboxylicus</name>
    <dbReference type="NCBI Taxonomy" id="83767"/>
    <lineage>
        <taxon>Bacteria</taxon>
        <taxon>Pseudomonadati</taxon>
        <taxon>Pseudomonadota</taxon>
        <taxon>Betaproteobacteria</taxon>
        <taxon>Rhodocyclales</taxon>
        <taxon>Rhodocyclaceae</taxon>
        <taxon>Propionivibrio</taxon>
    </lineage>
</organism>
<accession>A0A1G8LED3</accession>
<protein>
    <recommendedName>
        <fullName evidence="4">Phage-related protein</fullName>
    </recommendedName>
</protein>